<comment type="caution">
    <text evidence="1">The sequence shown here is derived from an EMBL/GenBank/DDBJ whole genome shotgun (WGS) entry which is preliminary data.</text>
</comment>
<dbReference type="AlphaFoldDB" id="A0A1F5FZE2"/>
<gene>
    <name evidence="1" type="ORF">A2618_02635</name>
</gene>
<proteinExistence type="predicted"/>
<organism evidence="1 2">
    <name type="scientific">Candidatus Collierbacteria bacterium RIFOXYD1_FULL_46_26</name>
    <dbReference type="NCBI Taxonomy" id="1817732"/>
    <lineage>
        <taxon>Bacteria</taxon>
        <taxon>Candidatus Collieribacteriota</taxon>
    </lineage>
</organism>
<evidence type="ECO:0000313" key="1">
    <source>
        <dbReference type="EMBL" id="OGD84993.1"/>
    </source>
</evidence>
<evidence type="ECO:0000313" key="2">
    <source>
        <dbReference type="Proteomes" id="UP000177921"/>
    </source>
</evidence>
<accession>A0A1F5FZE2</accession>
<dbReference type="EMBL" id="MFAR01000019">
    <property type="protein sequence ID" value="OGD84993.1"/>
    <property type="molecule type" value="Genomic_DNA"/>
</dbReference>
<sequence length="62" mass="6750">MGGNGGEKIASLNTDRVTDSFDILPVKVIDGGGVEYSDEKEVNGHERRRDQFLMLPGFPGVE</sequence>
<protein>
    <submittedName>
        <fullName evidence="1">Uncharacterized protein</fullName>
    </submittedName>
</protein>
<name>A0A1F5FZE2_9BACT</name>
<dbReference type="Proteomes" id="UP000177921">
    <property type="component" value="Unassembled WGS sequence"/>
</dbReference>
<reference evidence="1 2" key="1">
    <citation type="journal article" date="2016" name="Nat. Commun.">
        <title>Thousands of microbial genomes shed light on interconnected biogeochemical processes in an aquifer system.</title>
        <authorList>
            <person name="Anantharaman K."/>
            <person name="Brown C.T."/>
            <person name="Hug L.A."/>
            <person name="Sharon I."/>
            <person name="Castelle C.J."/>
            <person name="Probst A.J."/>
            <person name="Thomas B.C."/>
            <person name="Singh A."/>
            <person name="Wilkins M.J."/>
            <person name="Karaoz U."/>
            <person name="Brodie E.L."/>
            <person name="Williams K.H."/>
            <person name="Hubbard S.S."/>
            <person name="Banfield J.F."/>
        </authorList>
    </citation>
    <scope>NUCLEOTIDE SEQUENCE [LARGE SCALE GENOMIC DNA]</scope>
</reference>